<dbReference type="RefSeq" id="WP_072642751.1">
    <property type="nucleotide sequence ID" value="NZ_CP018236.1"/>
</dbReference>
<dbReference type="AlphaFoldDB" id="A0A1L3ZQ29"/>
<dbReference type="EMBL" id="CP018236">
    <property type="protein sequence ID" value="API57759.1"/>
    <property type="molecule type" value="Genomic_DNA"/>
</dbReference>
<proteinExistence type="predicted"/>
<dbReference type="Proteomes" id="UP000183050">
    <property type="component" value="Plasmid unnamed8"/>
</dbReference>
<evidence type="ECO:0008006" key="3">
    <source>
        <dbReference type="Google" id="ProtNLM"/>
    </source>
</evidence>
<organism evidence="1 2">
    <name type="scientific">Rhizobium leguminosarum</name>
    <dbReference type="NCBI Taxonomy" id="384"/>
    <lineage>
        <taxon>Bacteria</taxon>
        <taxon>Pseudomonadati</taxon>
        <taxon>Pseudomonadota</taxon>
        <taxon>Alphaproteobacteria</taxon>
        <taxon>Hyphomicrobiales</taxon>
        <taxon>Rhizobiaceae</taxon>
        <taxon>Rhizobium/Agrobacterium group</taxon>
        <taxon>Rhizobium</taxon>
    </lineage>
</organism>
<evidence type="ECO:0000313" key="2">
    <source>
        <dbReference type="Proteomes" id="UP000183050"/>
    </source>
</evidence>
<gene>
    <name evidence="1" type="ORF">BMW22_41600</name>
</gene>
<sequence length="103" mass="11867">MSIEIRRKAAANAFRRAREAGRPIEIHPDFLSWIEQWIAGEIEMSEVAYRYHGLLAQRGDVRRSRTTPLTADILQDGDQDQPKQSVFDLETEIDNLVFGEHDT</sequence>
<geneLocation type="plasmid" evidence="2">
    <name>unnamed8 sequence</name>
</geneLocation>
<accession>A0A1L3ZQ29</accession>
<protein>
    <recommendedName>
        <fullName evidence="3">Antitoxin VbhA domain-containing protein</fullName>
    </recommendedName>
</protein>
<name>A0A1L3ZQ29_RHILE</name>
<reference evidence="1 2" key="1">
    <citation type="submission" date="2016-11" db="EMBL/GenBank/DDBJ databases">
        <title>Rhizobium leguminosarum bv. viciae strain Vaf12 isolated from Vavilovia formosa root nodules from Russia, Dagestan.</title>
        <authorList>
            <person name="Kimeklis A."/>
        </authorList>
    </citation>
    <scope>NUCLEOTIDE SEQUENCE [LARGE SCALE GENOMIC DNA]</scope>
    <source>
        <strain evidence="1 2">Vaf-108</strain>
        <plasmid evidence="2">Plasmid unnamed8 sequence</plasmid>
    </source>
</reference>
<keyword evidence="1" id="KW-0614">Plasmid</keyword>
<evidence type="ECO:0000313" key="1">
    <source>
        <dbReference type="EMBL" id="API57759.1"/>
    </source>
</evidence>